<protein>
    <recommendedName>
        <fullName evidence="1">Ig-like domain-containing protein</fullName>
    </recommendedName>
</protein>
<dbReference type="InterPro" id="IPR013783">
    <property type="entry name" value="Ig-like_fold"/>
</dbReference>
<sequence>ANRAALMYQLSTIPDLRSSKDQMSDQGRTEMLECKMGSGFSMSSYTMFWYRQNHHRAPIEFLMREYEKPVGRLESFIDTSKNNFSLQITDTYYCAANHSDTHRPDTHTHNQRV</sequence>
<feature type="domain" description="Ig-like" evidence="1">
    <location>
        <begin position="14"/>
        <end position="113"/>
    </location>
</feature>
<evidence type="ECO:0000313" key="2">
    <source>
        <dbReference type="Ensembl" id="ENSOABP00000011816.2"/>
    </source>
</evidence>
<accession>A0A668SAG6</accession>
<keyword evidence="3" id="KW-1185">Reference proteome</keyword>
<reference evidence="2" key="2">
    <citation type="submission" date="2025-09" db="UniProtKB">
        <authorList>
            <consortium name="Ensembl"/>
        </authorList>
    </citation>
    <scope>IDENTIFICATION</scope>
</reference>
<reference evidence="2" key="1">
    <citation type="submission" date="2025-08" db="UniProtKB">
        <authorList>
            <consortium name="Ensembl"/>
        </authorList>
    </citation>
    <scope>IDENTIFICATION</scope>
</reference>
<dbReference type="PROSITE" id="PS50835">
    <property type="entry name" value="IG_LIKE"/>
    <property type="match status" value="1"/>
</dbReference>
<dbReference type="AlphaFoldDB" id="A0A668SAG6"/>
<organism evidence="2 3">
    <name type="scientific">Oreochromis aureus</name>
    <name type="common">Israeli tilapia</name>
    <name type="synonym">Chromis aureus</name>
    <dbReference type="NCBI Taxonomy" id="47969"/>
    <lineage>
        <taxon>Eukaryota</taxon>
        <taxon>Metazoa</taxon>
        <taxon>Chordata</taxon>
        <taxon>Craniata</taxon>
        <taxon>Vertebrata</taxon>
        <taxon>Euteleostomi</taxon>
        <taxon>Actinopterygii</taxon>
        <taxon>Neopterygii</taxon>
        <taxon>Teleostei</taxon>
        <taxon>Neoteleostei</taxon>
        <taxon>Acanthomorphata</taxon>
        <taxon>Ovalentaria</taxon>
        <taxon>Cichlomorphae</taxon>
        <taxon>Cichliformes</taxon>
        <taxon>Cichlidae</taxon>
        <taxon>African cichlids</taxon>
        <taxon>Pseudocrenilabrinae</taxon>
        <taxon>Oreochromini</taxon>
        <taxon>Oreochromis</taxon>
    </lineage>
</organism>
<dbReference type="InterPro" id="IPR007110">
    <property type="entry name" value="Ig-like_dom"/>
</dbReference>
<evidence type="ECO:0000313" key="3">
    <source>
        <dbReference type="Proteomes" id="UP000472276"/>
    </source>
</evidence>
<dbReference type="Ensembl" id="ENSOABT00000012213.2">
    <property type="protein sequence ID" value="ENSOABP00000011816.2"/>
    <property type="gene ID" value="ENSOABG00000006088.2"/>
</dbReference>
<dbReference type="Gene3D" id="2.60.40.10">
    <property type="entry name" value="Immunoglobulins"/>
    <property type="match status" value="1"/>
</dbReference>
<dbReference type="SUPFAM" id="SSF48726">
    <property type="entry name" value="Immunoglobulin"/>
    <property type="match status" value="1"/>
</dbReference>
<dbReference type="Proteomes" id="UP000472276">
    <property type="component" value="Unassembled WGS sequence"/>
</dbReference>
<proteinExistence type="predicted"/>
<evidence type="ECO:0000259" key="1">
    <source>
        <dbReference type="PROSITE" id="PS50835"/>
    </source>
</evidence>
<dbReference type="InterPro" id="IPR036179">
    <property type="entry name" value="Ig-like_dom_sf"/>
</dbReference>
<name>A0A668SAG6_OREAU</name>